<dbReference type="Pfam" id="PF14031">
    <property type="entry name" value="D-ser_dehydrat"/>
    <property type="match status" value="1"/>
</dbReference>
<dbReference type="EMBL" id="FNXT01001193">
    <property type="protein sequence ID" value="SZX73574.1"/>
    <property type="molecule type" value="Genomic_DNA"/>
</dbReference>
<dbReference type="InterPro" id="IPR029066">
    <property type="entry name" value="PLP-binding_barrel"/>
</dbReference>
<organism evidence="5 6">
    <name type="scientific">Tetradesmus obliquus</name>
    <name type="common">Green alga</name>
    <name type="synonym">Acutodesmus obliquus</name>
    <dbReference type="NCBI Taxonomy" id="3088"/>
    <lineage>
        <taxon>Eukaryota</taxon>
        <taxon>Viridiplantae</taxon>
        <taxon>Chlorophyta</taxon>
        <taxon>core chlorophytes</taxon>
        <taxon>Chlorophyceae</taxon>
        <taxon>CS clade</taxon>
        <taxon>Sphaeropleales</taxon>
        <taxon>Scenedesmaceae</taxon>
        <taxon>Tetradesmus</taxon>
    </lineage>
</organism>
<keyword evidence="2" id="KW-0456">Lyase</keyword>
<dbReference type="GO" id="GO:0008721">
    <property type="term" value="F:D-serine ammonia-lyase activity"/>
    <property type="evidence" value="ECO:0007669"/>
    <property type="project" value="TreeGrafter"/>
</dbReference>
<feature type="domain" description="D-serine dehydratase-like" evidence="4">
    <location>
        <begin position="260"/>
        <end position="396"/>
    </location>
</feature>
<dbReference type="InterPro" id="IPR001608">
    <property type="entry name" value="Ala_racemase_N"/>
</dbReference>
<evidence type="ECO:0000256" key="2">
    <source>
        <dbReference type="ARBA" id="ARBA00023239"/>
    </source>
</evidence>
<evidence type="ECO:0000313" key="5">
    <source>
        <dbReference type="EMBL" id="SZX73574.1"/>
    </source>
</evidence>
<dbReference type="SUPFAM" id="SSF51419">
    <property type="entry name" value="PLP-binding barrel"/>
    <property type="match status" value="1"/>
</dbReference>
<reference evidence="5 6" key="1">
    <citation type="submission" date="2016-10" db="EMBL/GenBank/DDBJ databases">
        <authorList>
            <person name="Cai Z."/>
        </authorList>
    </citation>
    <scope>NUCLEOTIDE SEQUENCE [LARGE SCALE GENOMIC DNA]</scope>
</reference>
<feature type="compositionally biased region" description="Low complexity" evidence="3">
    <location>
        <begin position="312"/>
        <end position="331"/>
    </location>
</feature>
<dbReference type="STRING" id="3088.A0A383W982"/>
<proteinExistence type="inferred from homology"/>
<gene>
    <name evidence="5" type="ORF">BQ4739_LOCUS13834</name>
</gene>
<feature type="region of interest" description="Disordered" evidence="3">
    <location>
        <begin position="306"/>
        <end position="331"/>
    </location>
</feature>
<evidence type="ECO:0000313" key="6">
    <source>
        <dbReference type="Proteomes" id="UP000256970"/>
    </source>
</evidence>
<dbReference type="InterPro" id="IPR051466">
    <property type="entry name" value="D-amino_acid_metab_enzyme"/>
</dbReference>
<dbReference type="Gene3D" id="2.40.37.20">
    <property type="entry name" value="D-serine dehydratase-like domain"/>
    <property type="match status" value="1"/>
</dbReference>
<dbReference type="GO" id="GO:0036088">
    <property type="term" value="P:D-serine catabolic process"/>
    <property type="evidence" value="ECO:0007669"/>
    <property type="project" value="TreeGrafter"/>
</dbReference>
<sequence>MQPAFRHAAPAAALRTAAAFSSSALRTQALAAAAPARLGDPLHSVDTPSLIVDLDVFERNCLKLRSVMDAYPSVSIRPHAKAHKCPQLAQMQLRLLGPAAVGVCCQKPLEQLAVTAQQWGTSIDVLVEINAGQDRCGVDTPGQAARLAEHISRLSSQLNGSVNFKGIQAYHGGLQHVRDPQQRAAAVQRVVAKAAAAVDAINKKAGLKCQLVTGGGSGTYRLEAASGVFNEVQPGSFAFGDADYARNLQLGGQQGEWQQSLWVLTQVMSVSAARACAVVDAGLKAVSLDSGPPVLLETPNVAAGLVAPPPGSNSSSSCSSSGPSSSSSGNACGQLPAVSFEGVEFQNGGDEHGKLLWPQAIPQLPPQLPSLGTKLLLQPGHCDPTANMYDSIVAEREGTVVAVWPVAGRGPGL</sequence>
<dbReference type="PANTHER" id="PTHR28004:SF2">
    <property type="entry name" value="D-SERINE DEHYDRATASE"/>
    <property type="match status" value="1"/>
</dbReference>
<dbReference type="PANTHER" id="PTHR28004">
    <property type="entry name" value="ZGC:162816-RELATED"/>
    <property type="match status" value="1"/>
</dbReference>
<evidence type="ECO:0000259" key="4">
    <source>
        <dbReference type="SMART" id="SM01119"/>
    </source>
</evidence>
<name>A0A383W982_TETOB</name>
<dbReference type="InterPro" id="IPR026956">
    <property type="entry name" value="D-ser_dehydrat-like_dom"/>
</dbReference>
<dbReference type="SMART" id="SM01119">
    <property type="entry name" value="D-ser_dehydrat"/>
    <property type="match status" value="1"/>
</dbReference>
<comment type="similarity">
    <text evidence="1">Belongs to the DSD1 family.</text>
</comment>
<dbReference type="AlphaFoldDB" id="A0A383W982"/>
<dbReference type="Proteomes" id="UP000256970">
    <property type="component" value="Unassembled WGS sequence"/>
</dbReference>
<evidence type="ECO:0000256" key="3">
    <source>
        <dbReference type="SAM" id="MobiDB-lite"/>
    </source>
</evidence>
<dbReference type="Pfam" id="PF01168">
    <property type="entry name" value="Ala_racemase_N"/>
    <property type="match status" value="1"/>
</dbReference>
<dbReference type="Gene3D" id="3.20.20.10">
    <property type="entry name" value="Alanine racemase"/>
    <property type="match status" value="1"/>
</dbReference>
<accession>A0A383W982</accession>
<dbReference type="InterPro" id="IPR042208">
    <property type="entry name" value="D-ser_dehydrat-like_sf"/>
</dbReference>
<protein>
    <recommendedName>
        <fullName evidence="4">D-serine dehydratase-like domain-containing protein</fullName>
    </recommendedName>
</protein>
<keyword evidence="6" id="KW-1185">Reference proteome</keyword>
<evidence type="ECO:0000256" key="1">
    <source>
        <dbReference type="ARBA" id="ARBA00005323"/>
    </source>
</evidence>